<dbReference type="Proteomes" id="UP000252254">
    <property type="component" value="Unassembled WGS sequence"/>
</dbReference>
<evidence type="ECO:0000256" key="11">
    <source>
        <dbReference type="ARBA" id="ARBA00047767"/>
    </source>
</evidence>
<comment type="pathway">
    <text evidence="2 12">Pyrimidine metabolism; CTP biosynthesis via de novo pathway; UDP from UMP (UMPK route): step 1/1.</text>
</comment>
<keyword evidence="8 12" id="KW-0418">Kinase</keyword>
<dbReference type="PIRSF" id="PIRSF005650">
    <property type="entry name" value="Uridylate_kin"/>
    <property type="match status" value="1"/>
</dbReference>
<feature type="binding site" evidence="12">
    <location>
        <position position="81"/>
    </location>
    <ligand>
        <name>ATP</name>
        <dbReference type="ChEBI" id="CHEBI:30616"/>
    </ligand>
</feature>
<evidence type="ECO:0000256" key="6">
    <source>
        <dbReference type="ARBA" id="ARBA00022679"/>
    </source>
</evidence>
<feature type="binding site" evidence="12">
    <location>
        <position position="85"/>
    </location>
    <ligand>
        <name>ATP</name>
        <dbReference type="ChEBI" id="CHEBI:30616"/>
    </ligand>
</feature>
<dbReference type="EMBL" id="QNRI01000001">
    <property type="protein sequence ID" value="RBP01769.1"/>
    <property type="molecule type" value="Genomic_DNA"/>
</dbReference>
<evidence type="ECO:0000256" key="4">
    <source>
        <dbReference type="ARBA" id="ARBA00022490"/>
    </source>
</evidence>
<dbReference type="GO" id="GO:0006225">
    <property type="term" value="P:UDP biosynthetic process"/>
    <property type="evidence" value="ECO:0007669"/>
    <property type="project" value="TreeGrafter"/>
</dbReference>
<dbReference type="PANTHER" id="PTHR42833">
    <property type="entry name" value="URIDYLATE KINASE"/>
    <property type="match status" value="1"/>
</dbReference>
<comment type="activity regulation">
    <text evidence="12">Allosterically activated by GTP. Inhibited by UTP.</text>
</comment>
<protein>
    <recommendedName>
        <fullName evidence="12">Uridylate kinase</fullName>
        <shortName evidence="12">UK</shortName>
        <ecNumber evidence="12">2.7.4.22</ecNumber>
    </recommendedName>
    <alternativeName>
        <fullName evidence="12">Uridine monophosphate kinase</fullName>
        <shortName evidence="12">UMP kinase</shortName>
        <shortName evidence="12">UMPK</shortName>
    </alternativeName>
</protein>
<evidence type="ECO:0000313" key="14">
    <source>
        <dbReference type="EMBL" id="RBP01769.1"/>
    </source>
</evidence>
<reference evidence="14 15" key="1">
    <citation type="submission" date="2018-06" db="EMBL/GenBank/DDBJ databases">
        <title>Genomic Encyclopedia of Type Strains, Phase IV (KMG-IV): sequencing the most valuable type-strain genomes for metagenomic binning, comparative biology and taxonomic classification.</title>
        <authorList>
            <person name="Goeker M."/>
        </authorList>
    </citation>
    <scope>NUCLEOTIDE SEQUENCE [LARGE SCALE GENOMIC DNA]</scope>
    <source>
        <strain evidence="14 15">DSM 15140</strain>
    </source>
</reference>
<proteinExistence type="inferred from homology"/>
<evidence type="ECO:0000256" key="7">
    <source>
        <dbReference type="ARBA" id="ARBA00022741"/>
    </source>
</evidence>
<feature type="domain" description="Aspartate/glutamate/uridylate kinase" evidence="13">
    <location>
        <begin position="34"/>
        <end position="243"/>
    </location>
</feature>
<dbReference type="STRING" id="200904.GCA_900168775_01598"/>
<dbReference type="SUPFAM" id="SSF53633">
    <property type="entry name" value="Carbamate kinase-like"/>
    <property type="match status" value="1"/>
</dbReference>
<organism evidence="14 15">
    <name type="scientific">Paraliobacillus ryukyuensis</name>
    <dbReference type="NCBI Taxonomy" id="200904"/>
    <lineage>
        <taxon>Bacteria</taxon>
        <taxon>Bacillati</taxon>
        <taxon>Bacillota</taxon>
        <taxon>Bacilli</taxon>
        <taxon>Bacillales</taxon>
        <taxon>Bacillaceae</taxon>
        <taxon>Paraliobacillus</taxon>
    </lineage>
</organism>
<comment type="catalytic activity">
    <reaction evidence="11 12">
        <text>UMP + ATP = UDP + ADP</text>
        <dbReference type="Rhea" id="RHEA:24400"/>
        <dbReference type="ChEBI" id="CHEBI:30616"/>
        <dbReference type="ChEBI" id="CHEBI:57865"/>
        <dbReference type="ChEBI" id="CHEBI:58223"/>
        <dbReference type="ChEBI" id="CHEBI:456216"/>
        <dbReference type="EC" id="2.7.4.22"/>
    </reaction>
</comment>
<comment type="subcellular location">
    <subcellularLocation>
        <location evidence="1 12">Cytoplasm</location>
    </subcellularLocation>
</comment>
<dbReference type="PANTHER" id="PTHR42833:SF4">
    <property type="entry name" value="URIDYLATE KINASE PUMPKIN, CHLOROPLASTIC"/>
    <property type="match status" value="1"/>
</dbReference>
<gene>
    <name evidence="12" type="primary">pyrH</name>
    <name evidence="14" type="ORF">DES48_101513</name>
</gene>
<keyword evidence="5 12" id="KW-0021">Allosteric enzyme</keyword>
<comment type="caution">
    <text evidence="14">The sequence shown here is derived from an EMBL/GenBank/DDBJ whole genome shotgun (WGS) entry which is preliminary data.</text>
</comment>
<comment type="function">
    <text evidence="12">Catalyzes the reversible phosphorylation of UMP to UDP.</text>
</comment>
<comment type="subunit">
    <text evidence="12">Homohexamer.</text>
</comment>
<evidence type="ECO:0000256" key="10">
    <source>
        <dbReference type="ARBA" id="ARBA00022975"/>
    </source>
</evidence>
<evidence type="ECO:0000256" key="5">
    <source>
        <dbReference type="ARBA" id="ARBA00022533"/>
    </source>
</evidence>
<keyword evidence="7 12" id="KW-0547">Nucleotide-binding</keyword>
<feature type="binding site" evidence="12">
    <location>
        <position position="198"/>
    </location>
    <ligand>
        <name>ATP</name>
        <dbReference type="ChEBI" id="CHEBI:30616"/>
    </ligand>
</feature>
<feature type="binding site" evidence="12">
    <location>
        <begin position="161"/>
        <end position="168"/>
    </location>
    <ligand>
        <name>UMP</name>
        <dbReference type="ChEBI" id="CHEBI:57865"/>
    </ligand>
</feature>
<keyword evidence="4 12" id="KW-0963">Cytoplasm</keyword>
<dbReference type="Gene3D" id="3.40.1160.10">
    <property type="entry name" value="Acetylglutamate kinase-like"/>
    <property type="match status" value="1"/>
</dbReference>
<dbReference type="NCBIfam" id="TIGR02075">
    <property type="entry name" value="pyrH_bact"/>
    <property type="match status" value="1"/>
</dbReference>
<feature type="binding site" evidence="12">
    <location>
        <position position="189"/>
    </location>
    <ligand>
        <name>ATP</name>
        <dbReference type="ChEBI" id="CHEBI:30616"/>
    </ligand>
</feature>
<comment type="similarity">
    <text evidence="3 12">Belongs to the UMP kinase family.</text>
</comment>
<feature type="binding site" evidence="12">
    <location>
        <position position="100"/>
    </location>
    <ligand>
        <name>UMP</name>
        <dbReference type="ChEBI" id="CHEBI:57865"/>
    </ligand>
</feature>
<accession>A0A366EJV0</accession>
<dbReference type="CDD" id="cd04254">
    <property type="entry name" value="AAK_UMPK-PyrH-Ec"/>
    <property type="match status" value="1"/>
</dbReference>
<keyword evidence="6 12" id="KW-0808">Transferase</keyword>
<dbReference type="GO" id="GO:0044210">
    <property type="term" value="P:'de novo' CTP biosynthetic process"/>
    <property type="evidence" value="ECO:0007669"/>
    <property type="project" value="UniProtKB-UniRule"/>
</dbReference>
<dbReference type="HAMAP" id="MF_01220_B">
    <property type="entry name" value="PyrH_B"/>
    <property type="match status" value="1"/>
</dbReference>
<dbReference type="GO" id="GO:0033862">
    <property type="term" value="F:UMP kinase activity"/>
    <property type="evidence" value="ECO:0007669"/>
    <property type="project" value="UniProtKB-EC"/>
</dbReference>
<dbReference type="InterPro" id="IPR001048">
    <property type="entry name" value="Asp/Glu/Uridylate_kinase"/>
</dbReference>
<evidence type="ECO:0000259" key="13">
    <source>
        <dbReference type="Pfam" id="PF00696"/>
    </source>
</evidence>
<evidence type="ECO:0000256" key="2">
    <source>
        <dbReference type="ARBA" id="ARBA00004791"/>
    </source>
</evidence>
<feature type="binding site" evidence="12">
    <location>
        <begin position="38"/>
        <end position="41"/>
    </location>
    <ligand>
        <name>ATP</name>
        <dbReference type="ChEBI" id="CHEBI:30616"/>
    </ligand>
</feature>
<evidence type="ECO:0000313" key="15">
    <source>
        <dbReference type="Proteomes" id="UP000252254"/>
    </source>
</evidence>
<sequence length="266" mass="29375">MVFPFLKKEIVNNGNHILKITYTEVIMTTARYRRIVLKLSGEALSGEKGYGIEPTVIQSIAMQVKEIAELGVEIAVVVGGGNIWRGKVGSEMGMDRANADYMGMLATVMNSLALQDSLENYGIPSRVQTSIEMRQVAEPYIRRKAIRHLEKKRVVIFAAGTGNPYFSTDTTAALRAAEVEADVILMAKNNVDGVYTADPKRDENAEKYEELSYMQMLNEGLGVMDSTASSLCMDNDIPLLVFSISEEGNIKRAVLGEQIGTIIRRK</sequence>
<dbReference type="InterPro" id="IPR011817">
    <property type="entry name" value="Uridylate_kinase"/>
</dbReference>
<evidence type="ECO:0000256" key="12">
    <source>
        <dbReference type="HAMAP-Rule" id="MF_01220"/>
    </source>
</evidence>
<keyword evidence="10 12" id="KW-0665">Pyrimidine biosynthesis</keyword>
<keyword evidence="15" id="KW-1185">Reference proteome</keyword>
<evidence type="ECO:0000256" key="3">
    <source>
        <dbReference type="ARBA" id="ARBA00007614"/>
    </source>
</evidence>
<feature type="region of interest" description="Involved in allosteric activation by GTP" evidence="12">
    <location>
        <begin position="46"/>
        <end position="51"/>
    </location>
</feature>
<dbReference type="UniPathway" id="UPA00159">
    <property type="reaction ID" value="UER00275"/>
</dbReference>
<dbReference type="EC" id="2.7.4.22" evidence="12"/>
<dbReference type="InterPro" id="IPR015963">
    <property type="entry name" value="Uridylate_kinase_bac"/>
</dbReference>
<name>A0A366EJV0_9BACI</name>
<dbReference type="FunFam" id="3.40.1160.10:FF:000001">
    <property type="entry name" value="Uridylate kinase"/>
    <property type="match status" value="1"/>
</dbReference>
<keyword evidence="9 12" id="KW-0067">ATP-binding</keyword>
<evidence type="ECO:0000256" key="9">
    <source>
        <dbReference type="ARBA" id="ARBA00022840"/>
    </source>
</evidence>
<dbReference type="AlphaFoldDB" id="A0A366EJV0"/>
<dbReference type="Pfam" id="PF00696">
    <property type="entry name" value="AA_kinase"/>
    <property type="match status" value="1"/>
</dbReference>
<evidence type="ECO:0000256" key="8">
    <source>
        <dbReference type="ARBA" id="ARBA00022777"/>
    </source>
</evidence>
<evidence type="ECO:0000256" key="1">
    <source>
        <dbReference type="ARBA" id="ARBA00004496"/>
    </source>
</evidence>
<comment type="caution">
    <text evidence="12">Lacks conserved residue(s) required for the propagation of feature annotation.</text>
</comment>
<feature type="binding site" evidence="12">
    <location>
        <position position="80"/>
    </location>
    <ligand>
        <name>UMP</name>
        <dbReference type="ChEBI" id="CHEBI:57865"/>
    </ligand>
</feature>
<feature type="binding site" evidence="12">
    <location>
        <position position="195"/>
    </location>
    <ligand>
        <name>ATP</name>
        <dbReference type="ChEBI" id="CHEBI:30616"/>
    </ligand>
</feature>
<dbReference type="GO" id="GO:0005737">
    <property type="term" value="C:cytoplasm"/>
    <property type="evidence" value="ECO:0007669"/>
    <property type="project" value="UniProtKB-SubCell"/>
</dbReference>
<dbReference type="InterPro" id="IPR036393">
    <property type="entry name" value="AceGlu_kinase-like_sf"/>
</dbReference>
<dbReference type="GO" id="GO:0005524">
    <property type="term" value="F:ATP binding"/>
    <property type="evidence" value="ECO:0007669"/>
    <property type="project" value="UniProtKB-KW"/>
</dbReference>